<dbReference type="PANTHER" id="PTHR30055">
    <property type="entry name" value="HTH-TYPE TRANSCRIPTIONAL REGULATOR RUTR"/>
    <property type="match status" value="1"/>
</dbReference>
<dbReference type="SUPFAM" id="SSF46689">
    <property type="entry name" value="Homeodomain-like"/>
    <property type="match status" value="1"/>
</dbReference>
<keyword evidence="4" id="KW-0804">Transcription</keyword>
<dbReference type="Pfam" id="PF00440">
    <property type="entry name" value="TetR_N"/>
    <property type="match status" value="1"/>
</dbReference>
<sequence length="202" mass="23681">MKDKIIIKSAELFLNLGFKSVTMDDIANEMAISKKTIYQYFETKTKLIEATAIYKFDRISESIDAICTLEANPIDELFKIKEFIRTYMSNQKKSPEFQLKKYYPRIHSILRQKQFEVMQDCIKDNLNRGIAAGLYRADLDNDFISRIYFSSMNALKDDEIFPANKFTLAQLLDNYLEYHLRGICTPLGIDFLNEKKKNNNQH</sequence>
<dbReference type="Gene3D" id="1.10.10.60">
    <property type="entry name" value="Homeodomain-like"/>
    <property type="match status" value="1"/>
</dbReference>
<evidence type="ECO:0000259" key="6">
    <source>
        <dbReference type="PROSITE" id="PS50977"/>
    </source>
</evidence>
<gene>
    <name evidence="7" type="ORF">ACFFVB_09130</name>
</gene>
<organism evidence="7 8">
    <name type="scientific">Formosa undariae</name>
    <dbReference type="NCBI Taxonomy" id="1325436"/>
    <lineage>
        <taxon>Bacteria</taxon>
        <taxon>Pseudomonadati</taxon>
        <taxon>Bacteroidota</taxon>
        <taxon>Flavobacteriia</taxon>
        <taxon>Flavobacteriales</taxon>
        <taxon>Flavobacteriaceae</taxon>
        <taxon>Formosa</taxon>
    </lineage>
</organism>
<reference evidence="7 8" key="1">
    <citation type="submission" date="2024-09" db="EMBL/GenBank/DDBJ databases">
        <authorList>
            <person name="Sun Q."/>
            <person name="Mori K."/>
        </authorList>
    </citation>
    <scope>NUCLEOTIDE SEQUENCE [LARGE SCALE GENOMIC DNA]</scope>
    <source>
        <strain evidence="7 8">CECT 8286</strain>
    </source>
</reference>
<dbReference type="PANTHER" id="PTHR30055:SF175">
    <property type="entry name" value="HTH-TYPE TRANSCRIPTIONAL REPRESSOR KSTR2"/>
    <property type="match status" value="1"/>
</dbReference>
<dbReference type="InterPro" id="IPR001647">
    <property type="entry name" value="HTH_TetR"/>
</dbReference>
<feature type="domain" description="HTH tetR-type" evidence="6">
    <location>
        <begin position="1"/>
        <end position="59"/>
    </location>
</feature>
<dbReference type="Proteomes" id="UP001589605">
    <property type="component" value="Unassembled WGS sequence"/>
</dbReference>
<evidence type="ECO:0000256" key="1">
    <source>
        <dbReference type="ARBA" id="ARBA00022491"/>
    </source>
</evidence>
<dbReference type="PRINTS" id="PR00455">
    <property type="entry name" value="HTHTETR"/>
</dbReference>
<accession>A0ABV5F1C8</accession>
<evidence type="ECO:0000256" key="5">
    <source>
        <dbReference type="PROSITE-ProRule" id="PRU00335"/>
    </source>
</evidence>
<evidence type="ECO:0000256" key="3">
    <source>
        <dbReference type="ARBA" id="ARBA00023125"/>
    </source>
</evidence>
<protein>
    <submittedName>
        <fullName evidence="7">TetR/AcrR family transcriptional regulator</fullName>
    </submittedName>
</protein>
<dbReference type="SUPFAM" id="SSF48498">
    <property type="entry name" value="Tetracyclin repressor-like, C-terminal domain"/>
    <property type="match status" value="1"/>
</dbReference>
<evidence type="ECO:0000256" key="2">
    <source>
        <dbReference type="ARBA" id="ARBA00023015"/>
    </source>
</evidence>
<dbReference type="Gene3D" id="1.10.357.10">
    <property type="entry name" value="Tetracycline Repressor, domain 2"/>
    <property type="match status" value="1"/>
</dbReference>
<keyword evidence="3 5" id="KW-0238">DNA-binding</keyword>
<keyword evidence="8" id="KW-1185">Reference proteome</keyword>
<comment type="caution">
    <text evidence="7">The sequence shown here is derived from an EMBL/GenBank/DDBJ whole genome shotgun (WGS) entry which is preliminary data.</text>
</comment>
<dbReference type="RefSeq" id="WP_382382418.1">
    <property type="nucleotide sequence ID" value="NZ_JBHMEZ010000011.1"/>
</dbReference>
<evidence type="ECO:0000313" key="7">
    <source>
        <dbReference type="EMBL" id="MFB9053241.1"/>
    </source>
</evidence>
<dbReference type="EMBL" id="JBHMEZ010000011">
    <property type="protein sequence ID" value="MFB9053241.1"/>
    <property type="molecule type" value="Genomic_DNA"/>
</dbReference>
<proteinExistence type="predicted"/>
<feature type="DNA-binding region" description="H-T-H motif" evidence="5">
    <location>
        <begin position="22"/>
        <end position="41"/>
    </location>
</feature>
<evidence type="ECO:0000313" key="8">
    <source>
        <dbReference type="Proteomes" id="UP001589605"/>
    </source>
</evidence>
<keyword evidence="2" id="KW-0805">Transcription regulation</keyword>
<keyword evidence="1" id="KW-0678">Repressor</keyword>
<evidence type="ECO:0000256" key="4">
    <source>
        <dbReference type="ARBA" id="ARBA00023163"/>
    </source>
</evidence>
<dbReference type="InterPro" id="IPR036271">
    <property type="entry name" value="Tet_transcr_reg_TetR-rel_C_sf"/>
</dbReference>
<dbReference type="PROSITE" id="PS50977">
    <property type="entry name" value="HTH_TETR_2"/>
    <property type="match status" value="1"/>
</dbReference>
<dbReference type="InterPro" id="IPR050109">
    <property type="entry name" value="HTH-type_TetR-like_transc_reg"/>
</dbReference>
<name>A0ABV5F1C8_9FLAO</name>
<dbReference type="InterPro" id="IPR009057">
    <property type="entry name" value="Homeodomain-like_sf"/>
</dbReference>